<sequence>MDYRDFQRLNSKKNEHFWYKARRLLVTNLLQSTLKNKNEERQIIELGCGTGVQLPLLSQYGTVTGLDIVPESIAIIKMAGLSGRVFDIENESLKNNSAEVVACFDVLEHLEHDEAALKKIARALKTQGVFLFSVPAAPWLFGPHDQAASHFRRYSKKEIKRKINNSGLELKTINYWNAWLFPIIVPLRLIKRVISSRANSDTKPLPSFLNNILYQILAAETKLGLKLPWGLSLYGTAYKK</sequence>
<dbReference type="AlphaFoldDB" id="A0A2M6WNZ1"/>
<gene>
    <name evidence="1" type="ORF">COT98_03325</name>
</gene>
<dbReference type="InterPro" id="IPR029063">
    <property type="entry name" value="SAM-dependent_MTases_sf"/>
</dbReference>
<name>A0A2M6WNZ1_9BACT</name>
<proteinExistence type="predicted"/>
<evidence type="ECO:0000313" key="2">
    <source>
        <dbReference type="Proteomes" id="UP000228900"/>
    </source>
</evidence>
<dbReference type="Gene3D" id="3.40.50.150">
    <property type="entry name" value="Vaccinia Virus protein VP39"/>
    <property type="match status" value="1"/>
</dbReference>
<dbReference type="PANTHER" id="PTHR43861">
    <property type="entry name" value="TRANS-ACONITATE 2-METHYLTRANSFERASE-RELATED"/>
    <property type="match status" value="1"/>
</dbReference>
<evidence type="ECO:0008006" key="3">
    <source>
        <dbReference type="Google" id="ProtNLM"/>
    </source>
</evidence>
<protein>
    <recommendedName>
        <fullName evidence="3">Methyltransferase type 11 domain-containing protein</fullName>
    </recommendedName>
</protein>
<dbReference type="PANTHER" id="PTHR43861:SF6">
    <property type="entry name" value="METHYLTRANSFERASE TYPE 11"/>
    <property type="match status" value="1"/>
</dbReference>
<reference evidence="2" key="1">
    <citation type="submission" date="2017-09" db="EMBL/GenBank/DDBJ databases">
        <title>Depth-based differentiation of microbial function through sediment-hosted aquifers and enrichment of novel symbionts in the deep terrestrial subsurface.</title>
        <authorList>
            <person name="Probst A.J."/>
            <person name="Ladd B."/>
            <person name="Jarett J.K."/>
            <person name="Geller-Mcgrath D.E."/>
            <person name="Sieber C.M.K."/>
            <person name="Emerson J.B."/>
            <person name="Anantharaman K."/>
            <person name="Thomas B.C."/>
            <person name="Malmstrom R."/>
            <person name="Stieglmeier M."/>
            <person name="Klingl A."/>
            <person name="Woyke T."/>
            <person name="Ryan C.M."/>
            <person name="Banfield J.F."/>
        </authorList>
    </citation>
    <scope>NUCLEOTIDE SEQUENCE [LARGE SCALE GENOMIC DNA]</scope>
</reference>
<accession>A0A2M6WNZ1</accession>
<dbReference type="SUPFAM" id="SSF53335">
    <property type="entry name" value="S-adenosyl-L-methionine-dependent methyltransferases"/>
    <property type="match status" value="1"/>
</dbReference>
<dbReference type="EMBL" id="PFAQ01000045">
    <property type="protein sequence ID" value="PIT94518.1"/>
    <property type="molecule type" value="Genomic_DNA"/>
</dbReference>
<comment type="caution">
    <text evidence="1">The sequence shown here is derived from an EMBL/GenBank/DDBJ whole genome shotgun (WGS) entry which is preliminary data.</text>
</comment>
<dbReference type="Pfam" id="PF13489">
    <property type="entry name" value="Methyltransf_23"/>
    <property type="match status" value="1"/>
</dbReference>
<dbReference type="Proteomes" id="UP000228900">
    <property type="component" value="Unassembled WGS sequence"/>
</dbReference>
<organism evidence="1 2">
    <name type="scientific">Candidatus Falkowbacteria bacterium CG10_big_fil_rev_8_21_14_0_10_39_9</name>
    <dbReference type="NCBI Taxonomy" id="1974566"/>
    <lineage>
        <taxon>Bacteria</taxon>
        <taxon>Candidatus Falkowiibacteriota</taxon>
    </lineage>
</organism>
<dbReference type="CDD" id="cd02440">
    <property type="entry name" value="AdoMet_MTases"/>
    <property type="match status" value="1"/>
</dbReference>
<evidence type="ECO:0000313" key="1">
    <source>
        <dbReference type="EMBL" id="PIT94518.1"/>
    </source>
</evidence>